<comment type="caution">
    <text evidence="2">The sequence shown here is derived from an EMBL/GenBank/DDBJ whole genome shotgun (WGS) entry which is preliminary data.</text>
</comment>
<feature type="compositionally biased region" description="Polar residues" evidence="1">
    <location>
        <begin position="108"/>
        <end position="118"/>
    </location>
</feature>
<reference evidence="2" key="1">
    <citation type="submission" date="2019-12" db="EMBL/GenBank/DDBJ databases">
        <title>Genome sequencing and annotation of Brassica cretica.</title>
        <authorList>
            <person name="Studholme D.J."/>
            <person name="Sarris P.F."/>
        </authorList>
    </citation>
    <scope>NUCLEOTIDE SEQUENCE</scope>
    <source>
        <strain evidence="2">PFS-102/07</strain>
        <tissue evidence="2">Leaf</tissue>
    </source>
</reference>
<feature type="region of interest" description="Disordered" evidence="1">
    <location>
        <begin position="63"/>
        <end position="118"/>
    </location>
</feature>
<feature type="region of interest" description="Disordered" evidence="1">
    <location>
        <begin position="1"/>
        <end position="32"/>
    </location>
</feature>
<evidence type="ECO:0000256" key="1">
    <source>
        <dbReference type="SAM" id="MobiDB-lite"/>
    </source>
</evidence>
<protein>
    <submittedName>
        <fullName evidence="2">Uncharacterized protein</fullName>
    </submittedName>
</protein>
<organism evidence="2">
    <name type="scientific">Brassica cretica</name>
    <name type="common">Mustard</name>
    <dbReference type="NCBI Taxonomy" id="69181"/>
    <lineage>
        <taxon>Eukaryota</taxon>
        <taxon>Viridiplantae</taxon>
        <taxon>Streptophyta</taxon>
        <taxon>Embryophyta</taxon>
        <taxon>Tracheophyta</taxon>
        <taxon>Spermatophyta</taxon>
        <taxon>Magnoliopsida</taxon>
        <taxon>eudicotyledons</taxon>
        <taxon>Gunneridae</taxon>
        <taxon>Pentapetalae</taxon>
        <taxon>rosids</taxon>
        <taxon>malvids</taxon>
        <taxon>Brassicales</taxon>
        <taxon>Brassicaceae</taxon>
        <taxon>Brassiceae</taxon>
        <taxon>Brassica</taxon>
    </lineage>
</organism>
<dbReference type="EMBL" id="QGKY02001250">
    <property type="protein sequence ID" value="KAF2564219.1"/>
    <property type="molecule type" value="Genomic_DNA"/>
</dbReference>
<evidence type="ECO:0000313" key="2">
    <source>
        <dbReference type="EMBL" id="KAF2564219.1"/>
    </source>
</evidence>
<sequence>MVQGYSQRTTQRSELIHNGFSPSTPVDGSVSSSGKLCFLSPMEYLLVYTTLFHVLDHEYLDCPQNPNPGVKDEEMQGEHKAQMKDQPTYRKDKHLSYDKAPRNEENRQNSNPTRDAKN</sequence>
<accession>A0A8S9I3T4</accession>
<name>A0A8S9I3T4_BRACR</name>
<gene>
    <name evidence="2" type="ORF">F2Q70_00018919</name>
</gene>
<feature type="compositionally biased region" description="Basic and acidic residues" evidence="1">
    <location>
        <begin position="70"/>
        <end position="107"/>
    </location>
</feature>
<feature type="compositionally biased region" description="Polar residues" evidence="1">
    <location>
        <begin position="20"/>
        <end position="32"/>
    </location>
</feature>
<dbReference type="AlphaFoldDB" id="A0A8S9I3T4"/>
<feature type="compositionally biased region" description="Polar residues" evidence="1">
    <location>
        <begin position="1"/>
        <end position="13"/>
    </location>
</feature>
<proteinExistence type="predicted"/>